<accession>A0AAV5S2S0</accession>
<dbReference type="FunFam" id="3.20.20.70:FF:000199">
    <property type="entry name" value="Phosphoribosylanthranilate isomerase"/>
    <property type="match status" value="1"/>
</dbReference>
<dbReference type="InterPro" id="IPR044643">
    <property type="entry name" value="TrpF_fam"/>
</dbReference>
<evidence type="ECO:0000256" key="6">
    <source>
        <dbReference type="ARBA" id="ARBA00022605"/>
    </source>
</evidence>
<sequence>MYNFPSNNTMSFERFHKARAHTPLVKVCGLQTAEAAQRALEAGADCLGIICVPNRKRTVQPETATAIAELVHSSPEYSGRCLVGVFRNQPKEDVRRLAEFYGVDVVQLHGDEDWREYQQFLDRPVIKRVVFPRDRELVTQMCGDAEASRVCMPLFDSEAGGTGEVLDWGSIAQWASEQGDVKYILAGGLTPANVSEAVALPGVVGVDVSGGVETDGVKDLAKVDAFVQNARGQ</sequence>
<evidence type="ECO:0000256" key="3">
    <source>
        <dbReference type="ARBA" id="ARBA00007571"/>
    </source>
</evidence>
<evidence type="ECO:0000256" key="8">
    <source>
        <dbReference type="ARBA" id="ARBA00023141"/>
    </source>
</evidence>
<dbReference type="CDD" id="cd00405">
    <property type="entry name" value="PRAI"/>
    <property type="match status" value="1"/>
</dbReference>
<reference evidence="11 12" key="1">
    <citation type="journal article" date="2023" name="Elife">
        <title>Identification of key yeast species and microbe-microbe interactions impacting larval growth of Drosophila in the wild.</title>
        <authorList>
            <person name="Mure A."/>
            <person name="Sugiura Y."/>
            <person name="Maeda R."/>
            <person name="Honda K."/>
            <person name="Sakurai N."/>
            <person name="Takahashi Y."/>
            <person name="Watada M."/>
            <person name="Katoh T."/>
            <person name="Gotoh A."/>
            <person name="Gotoh Y."/>
            <person name="Taniguchi I."/>
            <person name="Nakamura K."/>
            <person name="Hayashi T."/>
            <person name="Katayama T."/>
            <person name="Uemura T."/>
            <person name="Hattori Y."/>
        </authorList>
    </citation>
    <scope>NUCLEOTIDE SEQUENCE [LARGE SCALE GENOMIC DNA]</scope>
    <source>
        <strain evidence="11 12">KH-74</strain>
    </source>
</reference>
<dbReference type="InterPro" id="IPR001240">
    <property type="entry name" value="PRAI_dom"/>
</dbReference>
<comment type="caution">
    <text evidence="11">The sequence shown here is derived from an EMBL/GenBank/DDBJ whole genome shotgun (WGS) entry which is preliminary data.</text>
</comment>
<keyword evidence="6" id="KW-0028">Amino-acid biosynthesis</keyword>
<proteinExistence type="inferred from homology"/>
<organism evidence="11 12">
    <name type="scientific">Maudiozyma humilis</name>
    <name type="common">Sour dough yeast</name>
    <name type="synonym">Kazachstania humilis</name>
    <dbReference type="NCBI Taxonomy" id="51915"/>
    <lineage>
        <taxon>Eukaryota</taxon>
        <taxon>Fungi</taxon>
        <taxon>Dikarya</taxon>
        <taxon>Ascomycota</taxon>
        <taxon>Saccharomycotina</taxon>
        <taxon>Saccharomycetes</taxon>
        <taxon>Saccharomycetales</taxon>
        <taxon>Saccharomycetaceae</taxon>
        <taxon>Maudiozyma</taxon>
    </lineage>
</organism>
<keyword evidence="8" id="KW-0057">Aromatic amino acid biosynthesis</keyword>
<name>A0AAV5S2S0_MAUHU</name>
<keyword evidence="9 11" id="KW-0413">Isomerase</keyword>
<dbReference type="GO" id="GO:0000162">
    <property type="term" value="P:L-tryptophan biosynthetic process"/>
    <property type="evidence" value="ECO:0007669"/>
    <property type="project" value="UniProtKB-KW"/>
</dbReference>
<dbReference type="InterPro" id="IPR013785">
    <property type="entry name" value="Aldolase_TIM"/>
</dbReference>
<feature type="domain" description="N-(5'phosphoribosyl) anthranilate isomerase (PRAI)" evidence="10">
    <location>
        <begin position="25"/>
        <end position="229"/>
    </location>
</feature>
<evidence type="ECO:0000256" key="4">
    <source>
        <dbReference type="ARBA" id="ARBA00012572"/>
    </source>
</evidence>
<dbReference type="PANTHER" id="PTHR42894">
    <property type="entry name" value="N-(5'-PHOSPHORIBOSYL)ANTHRANILATE ISOMERASE"/>
    <property type="match status" value="1"/>
</dbReference>
<evidence type="ECO:0000256" key="5">
    <source>
        <dbReference type="ARBA" id="ARBA00022272"/>
    </source>
</evidence>
<dbReference type="EC" id="5.3.1.24" evidence="4"/>
<evidence type="ECO:0000313" key="11">
    <source>
        <dbReference type="EMBL" id="GMM58023.1"/>
    </source>
</evidence>
<dbReference type="EMBL" id="BTGD01000018">
    <property type="protein sequence ID" value="GMM58023.1"/>
    <property type="molecule type" value="Genomic_DNA"/>
</dbReference>
<evidence type="ECO:0000256" key="2">
    <source>
        <dbReference type="ARBA" id="ARBA00004664"/>
    </source>
</evidence>
<dbReference type="Pfam" id="PF00697">
    <property type="entry name" value="PRAI"/>
    <property type="match status" value="1"/>
</dbReference>
<comment type="pathway">
    <text evidence="2">Amino-acid biosynthesis; L-tryptophan biosynthesis; L-tryptophan from chorismate: step 3/5.</text>
</comment>
<dbReference type="SUPFAM" id="SSF51366">
    <property type="entry name" value="Ribulose-phoshate binding barrel"/>
    <property type="match status" value="1"/>
</dbReference>
<dbReference type="Gene3D" id="3.20.20.70">
    <property type="entry name" value="Aldolase class I"/>
    <property type="match status" value="1"/>
</dbReference>
<evidence type="ECO:0000256" key="7">
    <source>
        <dbReference type="ARBA" id="ARBA00022822"/>
    </source>
</evidence>
<keyword evidence="12" id="KW-1185">Reference proteome</keyword>
<gene>
    <name evidence="11" type="ORF">DAKH74_046390</name>
</gene>
<dbReference type="AlphaFoldDB" id="A0AAV5S2S0"/>
<protein>
    <recommendedName>
        <fullName evidence="5">N-(5'-phosphoribosyl)anthranilate isomerase</fullName>
        <ecNumber evidence="4">5.3.1.24</ecNumber>
    </recommendedName>
</protein>
<evidence type="ECO:0000313" key="12">
    <source>
        <dbReference type="Proteomes" id="UP001377567"/>
    </source>
</evidence>
<comment type="catalytic activity">
    <reaction evidence="1">
        <text>N-(5-phospho-beta-D-ribosyl)anthranilate = 1-(2-carboxyphenylamino)-1-deoxy-D-ribulose 5-phosphate</text>
        <dbReference type="Rhea" id="RHEA:21540"/>
        <dbReference type="ChEBI" id="CHEBI:18277"/>
        <dbReference type="ChEBI" id="CHEBI:58613"/>
        <dbReference type="EC" id="5.3.1.24"/>
    </reaction>
</comment>
<evidence type="ECO:0000256" key="9">
    <source>
        <dbReference type="ARBA" id="ARBA00023235"/>
    </source>
</evidence>
<evidence type="ECO:0000259" key="10">
    <source>
        <dbReference type="Pfam" id="PF00697"/>
    </source>
</evidence>
<dbReference type="HAMAP" id="MF_00135">
    <property type="entry name" value="PRAI"/>
    <property type="match status" value="1"/>
</dbReference>
<comment type="similarity">
    <text evidence="3">Belongs to the TrpF family.</text>
</comment>
<keyword evidence="7" id="KW-0822">Tryptophan biosynthesis</keyword>
<dbReference type="InterPro" id="IPR011060">
    <property type="entry name" value="RibuloseP-bd_barrel"/>
</dbReference>
<dbReference type="Proteomes" id="UP001377567">
    <property type="component" value="Unassembled WGS sequence"/>
</dbReference>
<dbReference type="GO" id="GO:0004640">
    <property type="term" value="F:phosphoribosylanthranilate isomerase activity"/>
    <property type="evidence" value="ECO:0007669"/>
    <property type="project" value="UniProtKB-EC"/>
</dbReference>
<evidence type="ECO:0000256" key="1">
    <source>
        <dbReference type="ARBA" id="ARBA00001164"/>
    </source>
</evidence>
<dbReference type="PANTHER" id="PTHR42894:SF1">
    <property type="entry name" value="N-(5'-PHOSPHORIBOSYL)ANTHRANILATE ISOMERASE"/>
    <property type="match status" value="1"/>
</dbReference>